<accession>A0A0D0TSP7</accession>
<gene>
    <name evidence="2" type="ORF">I313_05256</name>
</gene>
<feature type="region of interest" description="Disordered" evidence="1">
    <location>
        <begin position="1"/>
        <end position="38"/>
    </location>
</feature>
<dbReference type="EMBL" id="KN847909">
    <property type="protein sequence ID" value="KIR38618.1"/>
    <property type="molecule type" value="Genomic_DNA"/>
</dbReference>
<evidence type="ECO:0000313" key="3">
    <source>
        <dbReference type="Proteomes" id="UP000053392"/>
    </source>
</evidence>
<evidence type="ECO:0000313" key="2">
    <source>
        <dbReference type="EMBL" id="KIR38618.1"/>
    </source>
</evidence>
<name>A0A0D0TSP7_9TREE</name>
<sequence>MFEGRYRSYKQTPIYPRHPIHRPSHRYGSYPRLTRHPL</sequence>
<keyword evidence="3" id="KW-1185">Reference proteome</keyword>
<protein>
    <submittedName>
        <fullName evidence="2">Uncharacterized protein</fullName>
    </submittedName>
</protein>
<evidence type="ECO:0000256" key="1">
    <source>
        <dbReference type="SAM" id="MobiDB-lite"/>
    </source>
</evidence>
<dbReference type="HOGENOM" id="CLU_3335545_0_0_1"/>
<dbReference type="AlphaFoldDB" id="A0A0D0TSP7"/>
<reference evidence="2 3" key="1">
    <citation type="submission" date="2015-01" db="EMBL/GenBank/DDBJ databases">
        <title>The Genome Sequence of Cryptococcus gattii Ram5.</title>
        <authorList>
            <consortium name="The Broad Institute Genomics Platform"/>
            <person name="Cuomo C."/>
            <person name="Litvintseva A."/>
            <person name="Chen Y."/>
            <person name="Heitman J."/>
            <person name="Sun S."/>
            <person name="Springer D."/>
            <person name="Dromer F."/>
            <person name="Young S."/>
            <person name="Zeng Q."/>
            <person name="Gargeya S."/>
            <person name="Abouelleil A."/>
            <person name="Alvarado L."/>
            <person name="Chapman S.B."/>
            <person name="Gainer-Dewar J."/>
            <person name="Goldberg J."/>
            <person name="Griggs A."/>
            <person name="Gujja S."/>
            <person name="Hansen M."/>
            <person name="Howarth C."/>
            <person name="Imamovic A."/>
            <person name="Larimer J."/>
            <person name="Murphy C."/>
            <person name="Naylor J."/>
            <person name="Pearson M."/>
            <person name="Priest M."/>
            <person name="Roberts A."/>
            <person name="Saif S."/>
            <person name="Shea T."/>
            <person name="Sykes S."/>
            <person name="Wortman J."/>
            <person name="Nusbaum C."/>
            <person name="Birren B."/>
        </authorList>
    </citation>
    <scope>NUCLEOTIDE SEQUENCE [LARGE SCALE GENOMIC DNA]</scope>
    <source>
        <strain evidence="2 3">Ram5</strain>
    </source>
</reference>
<organism evidence="2 3">
    <name type="scientific">Cryptococcus deuterogattii Ram5</name>
    <dbReference type="NCBI Taxonomy" id="1296110"/>
    <lineage>
        <taxon>Eukaryota</taxon>
        <taxon>Fungi</taxon>
        <taxon>Dikarya</taxon>
        <taxon>Basidiomycota</taxon>
        <taxon>Agaricomycotina</taxon>
        <taxon>Tremellomycetes</taxon>
        <taxon>Tremellales</taxon>
        <taxon>Cryptococcaceae</taxon>
        <taxon>Cryptococcus</taxon>
        <taxon>Cryptococcus gattii species complex</taxon>
    </lineage>
</organism>
<dbReference type="Proteomes" id="UP000053392">
    <property type="component" value="Unassembled WGS sequence"/>
</dbReference>
<proteinExistence type="predicted"/>